<dbReference type="GO" id="GO:0008270">
    <property type="term" value="F:zinc ion binding"/>
    <property type="evidence" value="ECO:0007669"/>
    <property type="project" value="UniProtKB-KW"/>
</dbReference>
<organism evidence="4 5">
    <name type="scientific">Dendrothele bispora (strain CBS 962.96)</name>
    <dbReference type="NCBI Taxonomy" id="1314807"/>
    <lineage>
        <taxon>Eukaryota</taxon>
        <taxon>Fungi</taxon>
        <taxon>Dikarya</taxon>
        <taxon>Basidiomycota</taxon>
        <taxon>Agaricomycotina</taxon>
        <taxon>Agaricomycetes</taxon>
        <taxon>Agaricomycetidae</taxon>
        <taxon>Agaricales</taxon>
        <taxon>Agaricales incertae sedis</taxon>
        <taxon>Dendrothele</taxon>
    </lineage>
</organism>
<dbReference type="InterPro" id="IPR013087">
    <property type="entry name" value="Znf_C2H2_type"/>
</dbReference>
<name>A0A4S8M821_DENBC</name>
<protein>
    <recommendedName>
        <fullName evidence="3">C2H2-type domain-containing protein</fullName>
    </recommendedName>
</protein>
<feature type="compositionally biased region" description="Low complexity" evidence="2">
    <location>
        <begin position="42"/>
        <end position="70"/>
    </location>
</feature>
<feature type="compositionally biased region" description="Basic and acidic residues" evidence="2">
    <location>
        <begin position="223"/>
        <end position="232"/>
    </location>
</feature>
<reference evidence="4 5" key="1">
    <citation type="journal article" date="2019" name="Nat. Ecol. Evol.">
        <title>Megaphylogeny resolves global patterns of mushroom evolution.</title>
        <authorList>
            <person name="Varga T."/>
            <person name="Krizsan K."/>
            <person name="Foldi C."/>
            <person name="Dima B."/>
            <person name="Sanchez-Garcia M."/>
            <person name="Sanchez-Ramirez S."/>
            <person name="Szollosi G.J."/>
            <person name="Szarkandi J.G."/>
            <person name="Papp V."/>
            <person name="Albert L."/>
            <person name="Andreopoulos W."/>
            <person name="Angelini C."/>
            <person name="Antonin V."/>
            <person name="Barry K.W."/>
            <person name="Bougher N.L."/>
            <person name="Buchanan P."/>
            <person name="Buyck B."/>
            <person name="Bense V."/>
            <person name="Catcheside P."/>
            <person name="Chovatia M."/>
            <person name="Cooper J."/>
            <person name="Damon W."/>
            <person name="Desjardin D."/>
            <person name="Finy P."/>
            <person name="Geml J."/>
            <person name="Haridas S."/>
            <person name="Hughes K."/>
            <person name="Justo A."/>
            <person name="Karasinski D."/>
            <person name="Kautmanova I."/>
            <person name="Kiss B."/>
            <person name="Kocsube S."/>
            <person name="Kotiranta H."/>
            <person name="LaButti K.M."/>
            <person name="Lechner B.E."/>
            <person name="Liimatainen K."/>
            <person name="Lipzen A."/>
            <person name="Lukacs Z."/>
            <person name="Mihaltcheva S."/>
            <person name="Morgado L.N."/>
            <person name="Niskanen T."/>
            <person name="Noordeloos M.E."/>
            <person name="Ohm R.A."/>
            <person name="Ortiz-Santana B."/>
            <person name="Ovrebo C."/>
            <person name="Racz N."/>
            <person name="Riley R."/>
            <person name="Savchenko A."/>
            <person name="Shiryaev A."/>
            <person name="Soop K."/>
            <person name="Spirin V."/>
            <person name="Szebenyi C."/>
            <person name="Tomsovsky M."/>
            <person name="Tulloss R.E."/>
            <person name="Uehling J."/>
            <person name="Grigoriev I.V."/>
            <person name="Vagvolgyi C."/>
            <person name="Papp T."/>
            <person name="Martin F.M."/>
            <person name="Miettinen O."/>
            <person name="Hibbett D.S."/>
            <person name="Nagy L.G."/>
        </authorList>
    </citation>
    <scope>NUCLEOTIDE SEQUENCE [LARGE SCALE GENOMIC DNA]</scope>
    <source>
        <strain evidence="4 5">CBS 962.96</strain>
    </source>
</reference>
<evidence type="ECO:0000259" key="3">
    <source>
        <dbReference type="PROSITE" id="PS50157"/>
    </source>
</evidence>
<evidence type="ECO:0000313" key="5">
    <source>
        <dbReference type="Proteomes" id="UP000297245"/>
    </source>
</evidence>
<sequence length="396" mass="44618">MKNYNQNLIYNSNAVTSQVPGEIPTQSMFTSSNPIVIPDAESSSSSTSSQSVSNESNTSGSSSSESGSDSDSAKTGNSTSIESALLETIEPKTQEPHTILPTRNFAIGHDTSRLYTRVAKRGKVVPTIEDLPWQCYVGKSPTRVLDWILDQKRLGSSVERPDPEIGDETFGGFEDVFDEGDSNVLNSGSEENETEMNEQTQLEHVSWGDYPYQIQVDLREETEIDQQQHEPEPQTPSPRRKRRLADSEDEDDEYTPFLKLSRRPNKRLRTEVNQSPSKSSTPATPTSSPHHRSPQGPRNIQHPNPAQLLEDLSDPFIVDSWRECPLAYLGCTQPRGRSMAEFRRHVKSHAYDVGSPEWTCENCGTKLSRKDALRRHIRENKCEKVLKRMRLRGEEK</sequence>
<dbReference type="EMBL" id="ML179140">
    <property type="protein sequence ID" value="THU98231.1"/>
    <property type="molecule type" value="Genomic_DNA"/>
</dbReference>
<keyword evidence="1" id="KW-0479">Metal-binding</keyword>
<dbReference type="PROSITE" id="PS50157">
    <property type="entry name" value="ZINC_FINGER_C2H2_2"/>
    <property type="match status" value="1"/>
</dbReference>
<dbReference type="AlphaFoldDB" id="A0A4S8M821"/>
<evidence type="ECO:0000256" key="2">
    <source>
        <dbReference type="SAM" id="MobiDB-lite"/>
    </source>
</evidence>
<dbReference type="Proteomes" id="UP000297245">
    <property type="component" value="Unassembled WGS sequence"/>
</dbReference>
<keyword evidence="1" id="KW-0863">Zinc-finger</keyword>
<dbReference type="Gene3D" id="3.30.160.60">
    <property type="entry name" value="Classic Zinc Finger"/>
    <property type="match status" value="1"/>
</dbReference>
<evidence type="ECO:0000313" key="4">
    <source>
        <dbReference type="EMBL" id="THU98231.1"/>
    </source>
</evidence>
<feature type="domain" description="C2H2-type" evidence="3">
    <location>
        <begin position="358"/>
        <end position="385"/>
    </location>
</feature>
<dbReference type="OrthoDB" id="10018191at2759"/>
<keyword evidence="1" id="KW-0862">Zinc</keyword>
<proteinExistence type="predicted"/>
<gene>
    <name evidence="4" type="ORF">K435DRAFT_885292</name>
</gene>
<evidence type="ECO:0000256" key="1">
    <source>
        <dbReference type="PROSITE-ProRule" id="PRU00042"/>
    </source>
</evidence>
<feature type="compositionally biased region" description="Low complexity" evidence="2">
    <location>
        <begin position="275"/>
        <end position="288"/>
    </location>
</feature>
<keyword evidence="5" id="KW-1185">Reference proteome</keyword>
<feature type="region of interest" description="Disordered" evidence="2">
    <location>
        <begin position="223"/>
        <end position="306"/>
    </location>
</feature>
<feature type="region of interest" description="Disordered" evidence="2">
    <location>
        <begin position="23"/>
        <end position="79"/>
    </location>
</feature>
<feature type="compositionally biased region" description="Polar residues" evidence="2">
    <location>
        <begin position="23"/>
        <end position="34"/>
    </location>
</feature>
<accession>A0A4S8M821</accession>
<feature type="region of interest" description="Disordered" evidence="2">
    <location>
        <begin position="181"/>
        <end position="207"/>
    </location>
</feature>